<protein>
    <submittedName>
        <fullName evidence="1">Uncharacterized protein</fullName>
    </submittedName>
</protein>
<reference evidence="1" key="1">
    <citation type="submission" date="2019-11" db="EMBL/GenBank/DDBJ databases">
        <authorList>
            <person name="Feng L."/>
        </authorList>
    </citation>
    <scope>NUCLEOTIDE SEQUENCE</scope>
    <source>
        <strain evidence="1">CbolteaeLFYP116</strain>
    </source>
</reference>
<organism evidence="1">
    <name type="scientific">Enterocloster bolteae</name>
    <dbReference type="NCBI Taxonomy" id="208479"/>
    <lineage>
        <taxon>Bacteria</taxon>
        <taxon>Bacillati</taxon>
        <taxon>Bacillota</taxon>
        <taxon>Clostridia</taxon>
        <taxon>Lachnospirales</taxon>
        <taxon>Lachnospiraceae</taxon>
        <taxon>Enterocloster</taxon>
    </lineage>
</organism>
<evidence type="ECO:0000313" key="1">
    <source>
        <dbReference type="EMBL" id="VYT30811.1"/>
    </source>
</evidence>
<proteinExistence type="predicted"/>
<sequence length="70" mass="8101">MEGALDRFGETCYHKMQDSLYETESAQNMKVLKAYRKGPGGTGCLYIEGLRRQDGREICRLLIWEFIPVQ</sequence>
<accession>A0A6M5GDG4</accession>
<gene>
    <name evidence="1" type="ORF">CBLFYP116_02818</name>
</gene>
<name>A0A6M5GDG4_9FIRM</name>
<dbReference type="AlphaFoldDB" id="A0A6M5GDG4"/>
<dbReference type="EMBL" id="CACRTF010000014">
    <property type="protein sequence ID" value="VYT30811.1"/>
    <property type="molecule type" value="Genomic_DNA"/>
</dbReference>